<keyword evidence="4" id="KW-1003">Cell membrane</keyword>
<dbReference type="PROSITE" id="PS50893">
    <property type="entry name" value="ABC_TRANSPORTER_2"/>
    <property type="match status" value="2"/>
</dbReference>
<evidence type="ECO:0000256" key="4">
    <source>
        <dbReference type="ARBA" id="ARBA00022475"/>
    </source>
</evidence>
<keyword evidence="8 12" id="KW-0067">ATP-binding</keyword>
<protein>
    <submittedName>
        <fullName evidence="12">ATP-binding cassette domain-containing protein</fullName>
    </submittedName>
</protein>
<gene>
    <name evidence="12" type="ORF">GWI72_00625</name>
</gene>
<dbReference type="CDD" id="cd03215">
    <property type="entry name" value="ABC_Carb_Monos_II"/>
    <property type="match status" value="1"/>
</dbReference>
<feature type="domain" description="ABC transporter" evidence="11">
    <location>
        <begin position="257"/>
        <end position="501"/>
    </location>
</feature>
<dbReference type="SUPFAM" id="SSF52540">
    <property type="entry name" value="P-loop containing nucleoside triphosphate hydrolases"/>
    <property type="match status" value="2"/>
</dbReference>
<dbReference type="PROSITE" id="PS00211">
    <property type="entry name" value="ABC_TRANSPORTER_1"/>
    <property type="match status" value="1"/>
</dbReference>
<evidence type="ECO:0000256" key="8">
    <source>
        <dbReference type="ARBA" id="ARBA00022840"/>
    </source>
</evidence>
<dbReference type="Pfam" id="PF00005">
    <property type="entry name" value="ABC_tran"/>
    <property type="match status" value="2"/>
</dbReference>
<dbReference type="GO" id="GO:0016887">
    <property type="term" value="F:ATP hydrolysis activity"/>
    <property type="evidence" value="ECO:0007669"/>
    <property type="project" value="InterPro"/>
</dbReference>
<dbReference type="PANTHER" id="PTHR43790:SF9">
    <property type="entry name" value="GALACTOFURANOSE TRANSPORTER ATP-BINDING PROTEIN YTFR"/>
    <property type="match status" value="1"/>
</dbReference>
<evidence type="ECO:0000256" key="9">
    <source>
        <dbReference type="ARBA" id="ARBA00022967"/>
    </source>
</evidence>
<accession>A0A7X5EZ45</accession>
<dbReference type="InterPro" id="IPR003593">
    <property type="entry name" value="AAA+_ATPase"/>
</dbReference>
<keyword evidence="9" id="KW-1278">Translocase</keyword>
<proteinExistence type="inferred from homology"/>
<sequence length="507" mass="55205">MTNDVILRISRVTKSFGAIRALRGVDFELRRGEIHALAGENGAGKSTLMNIIDGILQPDSGEILLDGKPVRIASPTEAQELGIGFVHQEIALCPDVSVAENIFMAVTNTSRRFLMDYRDLQRRAREILSDLTRDIDPATLVGDLSISNQQLVEIAKALTLDCRVLILDEPTAALTEKEAQALFTIMHRLADRGIAIIYISHRMVEIFDHCDRVSVLRDGQSICTYNVAEVGPRDVVNAMVGRVLDQLYPDKQTEAERSDERVLQVSNLGDGKRFHDISFELRRGEILGFAGLIGSGRSEIVKGICRLDGAASGTVTLCGQQLGLRHYQDSIAAGMVYLSEDRKGDGVFLDMSIASNVSALAVDQVANGFGIIDRRREDDQAGTLGRRLNLKCGSLAHPVSSLSGGNQQKVAIAKMLSVNPRVIFLDEPTRGVDVGAKAEIHRILRDLARAGVGIVVISSELPELIGVSDRVLVIREGRISGEVTGADMTEENIMHLASVHERETVTA</sequence>
<evidence type="ECO:0000256" key="10">
    <source>
        <dbReference type="ARBA" id="ARBA00023136"/>
    </source>
</evidence>
<comment type="similarity">
    <text evidence="2">Belongs to the ABC transporter superfamily.</text>
</comment>
<evidence type="ECO:0000256" key="6">
    <source>
        <dbReference type="ARBA" id="ARBA00022737"/>
    </source>
</evidence>
<dbReference type="RefSeq" id="WP_161707489.1">
    <property type="nucleotide sequence ID" value="NZ_JAABLQ010000001.1"/>
</dbReference>
<evidence type="ECO:0000256" key="1">
    <source>
        <dbReference type="ARBA" id="ARBA00004202"/>
    </source>
</evidence>
<keyword evidence="6" id="KW-0677">Repeat</keyword>
<evidence type="ECO:0000256" key="2">
    <source>
        <dbReference type="ARBA" id="ARBA00005417"/>
    </source>
</evidence>
<dbReference type="InterPro" id="IPR050107">
    <property type="entry name" value="ABC_carbohydrate_import_ATPase"/>
</dbReference>
<comment type="caution">
    <text evidence="12">The sequence shown here is derived from an EMBL/GenBank/DDBJ whole genome shotgun (WGS) entry which is preliminary data.</text>
</comment>
<keyword evidence="7" id="KW-0547">Nucleotide-binding</keyword>
<evidence type="ECO:0000259" key="11">
    <source>
        <dbReference type="PROSITE" id="PS50893"/>
    </source>
</evidence>
<dbReference type="Gene3D" id="3.40.50.300">
    <property type="entry name" value="P-loop containing nucleotide triphosphate hydrolases"/>
    <property type="match status" value="2"/>
</dbReference>
<dbReference type="Proteomes" id="UP000586722">
    <property type="component" value="Unassembled WGS sequence"/>
</dbReference>
<name>A0A7X5EZ45_9HYPH</name>
<evidence type="ECO:0000256" key="3">
    <source>
        <dbReference type="ARBA" id="ARBA00022448"/>
    </source>
</evidence>
<keyword evidence="5" id="KW-0762">Sugar transport</keyword>
<dbReference type="SMART" id="SM00382">
    <property type="entry name" value="AAA"/>
    <property type="match status" value="2"/>
</dbReference>
<keyword evidence="10" id="KW-0472">Membrane</keyword>
<evidence type="ECO:0000256" key="7">
    <source>
        <dbReference type="ARBA" id="ARBA00022741"/>
    </source>
</evidence>
<keyword evidence="3" id="KW-0813">Transport</keyword>
<dbReference type="InterPro" id="IPR003439">
    <property type="entry name" value="ABC_transporter-like_ATP-bd"/>
</dbReference>
<evidence type="ECO:0000313" key="12">
    <source>
        <dbReference type="EMBL" id="NBN76766.1"/>
    </source>
</evidence>
<dbReference type="PANTHER" id="PTHR43790">
    <property type="entry name" value="CARBOHYDRATE TRANSPORT ATP-BINDING PROTEIN MG119-RELATED"/>
    <property type="match status" value="1"/>
</dbReference>
<dbReference type="EMBL" id="JAABLQ010000001">
    <property type="protein sequence ID" value="NBN76766.1"/>
    <property type="molecule type" value="Genomic_DNA"/>
</dbReference>
<dbReference type="AlphaFoldDB" id="A0A7X5EZ45"/>
<dbReference type="CDD" id="cd03216">
    <property type="entry name" value="ABC_Carb_Monos_I"/>
    <property type="match status" value="1"/>
</dbReference>
<evidence type="ECO:0000256" key="5">
    <source>
        <dbReference type="ARBA" id="ARBA00022597"/>
    </source>
</evidence>
<comment type="subcellular location">
    <subcellularLocation>
        <location evidence="1">Cell membrane</location>
        <topology evidence="1">Peripheral membrane protein</topology>
    </subcellularLocation>
</comment>
<organism evidence="12 13">
    <name type="scientific">Pannonibacter tanglangensis</name>
    <dbReference type="NCBI Taxonomy" id="2750084"/>
    <lineage>
        <taxon>Bacteria</taxon>
        <taxon>Pseudomonadati</taxon>
        <taxon>Pseudomonadota</taxon>
        <taxon>Alphaproteobacteria</taxon>
        <taxon>Hyphomicrobiales</taxon>
        <taxon>Stappiaceae</taxon>
        <taxon>Pannonibacter</taxon>
    </lineage>
</organism>
<evidence type="ECO:0000313" key="13">
    <source>
        <dbReference type="Proteomes" id="UP000586722"/>
    </source>
</evidence>
<feature type="domain" description="ABC transporter" evidence="11">
    <location>
        <begin position="7"/>
        <end position="243"/>
    </location>
</feature>
<reference evidence="13" key="1">
    <citation type="submission" date="2020-01" db="EMBL/GenBank/DDBJ databases">
        <authorList>
            <person name="Fang Y."/>
            <person name="Sun R."/>
            <person name="Nie L."/>
            <person name="He J."/>
            <person name="Hao L."/>
            <person name="Wang L."/>
            <person name="Su S."/>
            <person name="Lv E."/>
            <person name="Zhang Z."/>
            <person name="Xie R."/>
            <person name="Liu H."/>
        </authorList>
    </citation>
    <scope>NUCLEOTIDE SEQUENCE [LARGE SCALE GENOMIC DNA]</scope>
    <source>
        <strain evidence="13">XCT-53</strain>
    </source>
</reference>
<dbReference type="InterPro" id="IPR017871">
    <property type="entry name" value="ABC_transporter-like_CS"/>
</dbReference>
<keyword evidence="13" id="KW-1185">Reference proteome</keyword>
<dbReference type="GO" id="GO:0005886">
    <property type="term" value="C:plasma membrane"/>
    <property type="evidence" value="ECO:0007669"/>
    <property type="project" value="UniProtKB-SubCell"/>
</dbReference>
<dbReference type="GO" id="GO:0005524">
    <property type="term" value="F:ATP binding"/>
    <property type="evidence" value="ECO:0007669"/>
    <property type="project" value="UniProtKB-KW"/>
</dbReference>
<dbReference type="InterPro" id="IPR027417">
    <property type="entry name" value="P-loop_NTPase"/>
</dbReference>
<dbReference type="FunFam" id="3.40.50.300:FF:000127">
    <property type="entry name" value="Ribose import ATP-binding protein RbsA"/>
    <property type="match status" value="1"/>
</dbReference>